<proteinExistence type="predicted"/>
<dbReference type="AlphaFoldDB" id="A0A9D4A2B8"/>
<sequence length="204" mass="23067">MSGRGLDLDNYVGLAWSLRMQFPWKRARIQMEEDDYDNGDGSYGEEEDDEKAGFLSLLNKGILLKWVLIESVTCQKKFFAISFPSYQQNLHDEEYADYWAGNGNAFTDYEIIVDAPKLEVLRYKSYVANGCSFKNCLSVVRAVIDISDNGKRGDVSTIGLKPLTGTYNAKFLSIIWSFYEGKDNAKLNTRDLVKIHMGATAVHS</sequence>
<gene>
    <name evidence="1" type="ORF">J1N35_023692</name>
</gene>
<protein>
    <submittedName>
        <fullName evidence="1">Uncharacterized protein</fullName>
    </submittedName>
</protein>
<evidence type="ECO:0000313" key="1">
    <source>
        <dbReference type="EMBL" id="KAH1083931.1"/>
    </source>
</evidence>
<dbReference type="EMBL" id="JAIQCV010000007">
    <property type="protein sequence ID" value="KAH1083931.1"/>
    <property type="molecule type" value="Genomic_DNA"/>
</dbReference>
<evidence type="ECO:0000313" key="2">
    <source>
        <dbReference type="Proteomes" id="UP000828251"/>
    </source>
</evidence>
<dbReference type="OrthoDB" id="1001798at2759"/>
<organism evidence="1 2">
    <name type="scientific">Gossypium stocksii</name>
    <dbReference type="NCBI Taxonomy" id="47602"/>
    <lineage>
        <taxon>Eukaryota</taxon>
        <taxon>Viridiplantae</taxon>
        <taxon>Streptophyta</taxon>
        <taxon>Embryophyta</taxon>
        <taxon>Tracheophyta</taxon>
        <taxon>Spermatophyta</taxon>
        <taxon>Magnoliopsida</taxon>
        <taxon>eudicotyledons</taxon>
        <taxon>Gunneridae</taxon>
        <taxon>Pentapetalae</taxon>
        <taxon>rosids</taxon>
        <taxon>malvids</taxon>
        <taxon>Malvales</taxon>
        <taxon>Malvaceae</taxon>
        <taxon>Malvoideae</taxon>
        <taxon>Gossypium</taxon>
    </lineage>
</organism>
<comment type="caution">
    <text evidence="1">The sequence shown here is derived from an EMBL/GenBank/DDBJ whole genome shotgun (WGS) entry which is preliminary data.</text>
</comment>
<dbReference type="Proteomes" id="UP000828251">
    <property type="component" value="Unassembled WGS sequence"/>
</dbReference>
<reference evidence="1 2" key="1">
    <citation type="journal article" date="2021" name="Plant Biotechnol. J.">
        <title>Multi-omics assisted identification of the key and species-specific regulatory components of drought-tolerant mechanisms in Gossypium stocksii.</title>
        <authorList>
            <person name="Yu D."/>
            <person name="Ke L."/>
            <person name="Zhang D."/>
            <person name="Wu Y."/>
            <person name="Sun Y."/>
            <person name="Mei J."/>
            <person name="Sun J."/>
            <person name="Sun Y."/>
        </authorList>
    </citation>
    <scope>NUCLEOTIDE SEQUENCE [LARGE SCALE GENOMIC DNA]</scope>
    <source>
        <strain evidence="2">cv. E1</strain>
        <tissue evidence="1">Leaf</tissue>
    </source>
</reference>
<accession>A0A9D4A2B8</accession>
<keyword evidence="2" id="KW-1185">Reference proteome</keyword>
<name>A0A9D4A2B8_9ROSI</name>